<dbReference type="InterPro" id="IPR010690">
    <property type="entry name" value="YqfD"/>
</dbReference>
<keyword evidence="1" id="KW-0812">Transmembrane</keyword>
<name>A0A1I6B4S4_9BACI</name>
<dbReference type="Proteomes" id="UP000198734">
    <property type="component" value="Unassembled WGS sequence"/>
</dbReference>
<sequence>MKRLIKIQAPISTDQFTLYKALKEQNIEVYRLHTNDTHINFSIQAKDLNAFRKLRKKLKMPIKLEDELKESTISFYSWSIMGVFFFIVIPIIFAQFIWTVHIESDSPESNILLTEQLKEMGIKERMFVSKLPSEQEIRQNILLKHKEYSWVHFSKSGSIFTVAPMLAPPQTAKELKDAPAVNLVAKRSGVITDFILTKGVRAVEKNISVKKGDVLVNGFVTQGNKRILTSAEGKVYASYWIELSFELPTQVAVTNPNSKELIIQKKVDNKQKFWKEIQLPAFIQKYVQAGYVQKNHHITYSLTEQSIEHLIRPLLFQKIMKELPTGTQLLEDKVLQVSIQDDKVKGKILLLINENIAIPNVIPQGDES</sequence>
<keyword evidence="1" id="KW-1133">Transmembrane helix</keyword>
<dbReference type="EMBL" id="FOXU01000011">
    <property type="protein sequence ID" value="SFQ75909.1"/>
    <property type="molecule type" value="Genomic_DNA"/>
</dbReference>
<dbReference type="AlphaFoldDB" id="A0A1I6B4S4"/>
<evidence type="ECO:0000313" key="2">
    <source>
        <dbReference type="EMBL" id="SFQ75909.1"/>
    </source>
</evidence>
<evidence type="ECO:0000256" key="1">
    <source>
        <dbReference type="SAM" id="Phobius"/>
    </source>
</evidence>
<evidence type="ECO:0000313" key="3">
    <source>
        <dbReference type="Proteomes" id="UP000198734"/>
    </source>
</evidence>
<dbReference type="OrthoDB" id="1640349at2"/>
<dbReference type="Pfam" id="PF06898">
    <property type="entry name" value="YqfD"/>
    <property type="match status" value="2"/>
</dbReference>
<proteinExistence type="predicted"/>
<accession>A0A1I6B4S4</accession>
<keyword evidence="3" id="KW-1185">Reference proteome</keyword>
<dbReference type="STRING" id="126156.SAMN05421670_0154"/>
<gene>
    <name evidence="2" type="ORF">SAMN05421670_0154</name>
</gene>
<feature type="transmembrane region" description="Helical" evidence="1">
    <location>
        <begin position="75"/>
        <end position="98"/>
    </location>
</feature>
<dbReference type="RefSeq" id="WP_093538504.1">
    <property type="nucleotide sequence ID" value="NZ_FOXU01000011.1"/>
</dbReference>
<protein>
    <submittedName>
        <fullName evidence="2">Similar to stage IV sporulation protein</fullName>
    </submittedName>
</protein>
<organism evidence="2 3">
    <name type="scientific">Psychrobacillus psychrotolerans</name>
    <dbReference type="NCBI Taxonomy" id="126156"/>
    <lineage>
        <taxon>Bacteria</taxon>
        <taxon>Bacillati</taxon>
        <taxon>Bacillota</taxon>
        <taxon>Bacilli</taxon>
        <taxon>Bacillales</taxon>
        <taxon>Bacillaceae</taxon>
        <taxon>Psychrobacillus</taxon>
    </lineage>
</organism>
<keyword evidence="1" id="KW-0472">Membrane</keyword>
<reference evidence="3" key="1">
    <citation type="submission" date="2016-10" db="EMBL/GenBank/DDBJ databases">
        <authorList>
            <person name="Varghese N."/>
            <person name="Submissions S."/>
        </authorList>
    </citation>
    <scope>NUCLEOTIDE SEQUENCE [LARGE SCALE GENOMIC DNA]</scope>
    <source>
        <strain evidence="3">DSM 11706</strain>
    </source>
</reference>